<dbReference type="Proteomes" id="UP000758155">
    <property type="component" value="Unassembled WGS sequence"/>
</dbReference>
<organism evidence="2 3">
    <name type="scientific">Didymella heteroderae</name>
    <dbReference type="NCBI Taxonomy" id="1769908"/>
    <lineage>
        <taxon>Eukaryota</taxon>
        <taxon>Fungi</taxon>
        <taxon>Dikarya</taxon>
        <taxon>Ascomycota</taxon>
        <taxon>Pezizomycotina</taxon>
        <taxon>Dothideomycetes</taxon>
        <taxon>Pleosporomycetidae</taxon>
        <taxon>Pleosporales</taxon>
        <taxon>Pleosporineae</taxon>
        <taxon>Didymellaceae</taxon>
        <taxon>Didymella</taxon>
    </lineage>
</organism>
<sequence length="121" mass="13941">MDLTKHYRSPYLRPLPHWRTYFPAIFRSCNIFIRSLTSTPRRLAFLLIFLMRTLETGWFLFLAVTGATRNPNGGKSNGIWILVLICLVAFTIELWNLHLIVESEGEGTVWGRRVPAGAFMV</sequence>
<dbReference type="OrthoDB" id="3750908at2759"/>
<proteinExistence type="predicted"/>
<keyword evidence="1" id="KW-1133">Transmembrane helix</keyword>
<keyword evidence="3" id="KW-1185">Reference proteome</keyword>
<evidence type="ECO:0000313" key="2">
    <source>
        <dbReference type="EMBL" id="KAF3037911.1"/>
    </source>
</evidence>
<name>A0A9P5C027_9PLEO</name>
<keyword evidence="1" id="KW-0472">Membrane</keyword>
<keyword evidence="1" id="KW-0812">Transmembrane</keyword>
<evidence type="ECO:0000256" key="1">
    <source>
        <dbReference type="SAM" id="Phobius"/>
    </source>
</evidence>
<comment type="caution">
    <text evidence="2">The sequence shown here is derived from an EMBL/GenBank/DDBJ whole genome shotgun (WGS) entry which is preliminary data.</text>
</comment>
<evidence type="ECO:0000313" key="3">
    <source>
        <dbReference type="Proteomes" id="UP000758155"/>
    </source>
</evidence>
<gene>
    <name evidence="2" type="ORF">E8E12_001063</name>
</gene>
<dbReference type="EMBL" id="SWKV01000039">
    <property type="protein sequence ID" value="KAF3037911.1"/>
    <property type="molecule type" value="Genomic_DNA"/>
</dbReference>
<dbReference type="AlphaFoldDB" id="A0A9P5C027"/>
<reference evidence="2" key="1">
    <citation type="submission" date="2019-04" db="EMBL/GenBank/DDBJ databases">
        <title>Sequencing of skin fungus with MAO and IRED activity.</title>
        <authorList>
            <person name="Marsaioli A.J."/>
            <person name="Bonatto J.M.C."/>
            <person name="Reis Junior O."/>
        </authorList>
    </citation>
    <scope>NUCLEOTIDE SEQUENCE</scope>
    <source>
        <strain evidence="2">28M1</strain>
    </source>
</reference>
<protein>
    <submittedName>
        <fullName evidence="2">Uncharacterized protein</fullName>
    </submittedName>
</protein>
<accession>A0A9P5C027</accession>
<feature type="transmembrane region" description="Helical" evidence="1">
    <location>
        <begin position="79"/>
        <end position="97"/>
    </location>
</feature>
<feature type="transmembrane region" description="Helical" evidence="1">
    <location>
        <begin position="43"/>
        <end position="67"/>
    </location>
</feature>